<comment type="caution">
    <text evidence="1">The sequence shown here is derived from an EMBL/GenBank/DDBJ whole genome shotgun (WGS) entry which is preliminary data.</text>
</comment>
<sequence length="73" mass="8137">MTYPLRALSCLLWRMLTIRYQRDPMSWEGALELLDLDGVLASPINGGPILSLYLGGNRNLPCRMVKASKPSMA</sequence>
<gene>
    <name evidence="1" type="ORF">GGQ89_003544</name>
</gene>
<protein>
    <submittedName>
        <fullName evidence="1">Uncharacterized protein</fullName>
    </submittedName>
</protein>
<reference evidence="1 2" key="1">
    <citation type="submission" date="2020-08" db="EMBL/GenBank/DDBJ databases">
        <title>Genomic Encyclopedia of Type Strains, Phase IV (KMG-IV): sequencing the most valuable type-strain genomes for metagenomic binning, comparative biology and taxonomic classification.</title>
        <authorList>
            <person name="Goeker M."/>
        </authorList>
    </citation>
    <scope>NUCLEOTIDE SEQUENCE [LARGE SCALE GENOMIC DNA]</scope>
    <source>
        <strain evidence="1 2">DSM 14562</strain>
    </source>
</reference>
<organism evidence="1 2">
    <name type="scientific">Sphingomonas yabuuchiae</name>
    <dbReference type="NCBI Taxonomy" id="172044"/>
    <lineage>
        <taxon>Bacteria</taxon>
        <taxon>Pseudomonadati</taxon>
        <taxon>Pseudomonadota</taxon>
        <taxon>Alphaproteobacteria</taxon>
        <taxon>Sphingomonadales</taxon>
        <taxon>Sphingomonadaceae</taxon>
        <taxon>Sphingomonas</taxon>
    </lineage>
</organism>
<keyword evidence="2" id="KW-1185">Reference proteome</keyword>
<evidence type="ECO:0000313" key="2">
    <source>
        <dbReference type="Proteomes" id="UP000584663"/>
    </source>
</evidence>
<proteinExistence type="predicted"/>
<evidence type="ECO:0000313" key="1">
    <source>
        <dbReference type="EMBL" id="MBB4611297.1"/>
    </source>
</evidence>
<name>A0ABR6KE81_9SPHN</name>
<dbReference type="Proteomes" id="UP000584663">
    <property type="component" value="Unassembled WGS sequence"/>
</dbReference>
<dbReference type="EMBL" id="JACHNX010000024">
    <property type="protein sequence ID" value="MBB4611297.1"/>
    <property type="molecule type" value="Genomic_DNA"/>
</dbReference>
<accession>A0ABR6KE81</accession>